<dbReference type="RefSeq" id="WP_165108966.1">
    <property type="nucleotide sequence ID" value="NZ_JAALAA010000001.1"/>
</dbReference>
<dbReference type="InterPro" id="IPR025447">
    <property type="entry name" value="DUF4192"/>
</dbReference>
<dbReference type="Proteomes" id="UP000483261">
    <property type="component" value="Unassembled WGS sequence"/>
</dbReference>
<gene>
    <name evidence="1" type="ORF">G5C66_01415</name>
</gene>
<comment type="caution">
    <text evidence="1">The sequence shown here is derived from an EMBL/GenBank/DDBJ whole genome shotgun (WGS) entry which is preliminary data.</text>
</comment>
<protein>
    <submittedName>
        <fullName evidence="1">DUF4192 domain-containing protein</fullName>
    </submittedName>
</protein>
<dbReference type="Pfam" id="PF13830">
    <property type="entry name" value="DUF4192"/>
    <property type="match status" value="1"/>
</dbReference>
<accession>A0A6M1R4H0</accession>
<keyword evidence="2" id="KW-1185">Reference proteome</keyword>
<evidence type="ECO:0000313" key="1">
    <source>
        <dbReference type="EMBL" id="NGN91397.1"/>
    </source>
</evidence>
<sequence length="309" mass="33403">MTTKLSIARPEDVLAAVPILLGFQPEKSIVMLTFGGEHQVHGRIDLPPPGEVEGCLDSLLLPAVRHQVRGVLLVLYDSGPRFGLKIARRLVERLAECDIELIGCLRVQDGRWFDPLGFHGVPDEGVPFDVGAHPFRAQAVYDGHMVRRSRTELADSIASVPAAVAETEVALEQASAMKVYEVGRLVDDAIAGTVLSAGQVASLLLALRDPQRRDAAWGGMTREEARAHVRLWTDVVRRSPDDHVAHPAAVLAFAAWLGGDGALAWCALDRCFASDQHHGLGMLVAHMLEGAVPPTAWEEALGQPAQSLR</sequence>
<dbReference type="EMBL" id="JAALAA010000001">
    <property type="protein sequence ID" value="NGN91397.1"/>
    <property type="molecule type" value="Genomic_DNA"/>
</dbReference>
<reference evidence="1 2" key="1">
    <citation type="submission" date="2020-02" db="EMBL/GenBank/DDBJ databases">
        <title>Whole-genome analyses of novel actinobacteria.</title>
        <authorList>
            <person name="Sahin N."/>
        </authorList>
    </citation>
    <scope>NUCLEOTIDE SEQUENCE [LARGE SCALE GENOMIC DNA]</scope>
    <source>
        <strain evidence="1 2">KC13</strain>
    </source>
</reference>
<evidence type="ECO:0000313" key="2">
    <source>
        <dbReference type="Proteomes" id="UP000483261"/>
    </source>
</evidence>
<organism evidence="1 2">
    <name type="scientific">Nocardioides turkmenicus</name>
    <dbReference type="NCBI Taxonomy" id="2711220"/>
    <lineage>
        <taxon>Bacteria</taxon>
        <taxon>Bacillati</taxon>
        <taxon>Actinomycetota</taxon>
        <taxon>Actinomycetes</taxon>
        <taxon>Propionibacteriales</taxon>
        <taxon>Nocardioidaceae</taxon>
        <taxon>Nocardioides</taxon>
    </lineage>
</organism>
<name>A0A6M1R4H0_9ACTN</name>
<dbReference type="AlphaFoldDB" id="A0A6M1R4H0"/>
<proteinExistence type="predicted"/>